<dbReference type="SMART" id="SM00278">
    <property type="entry name" value="HhH1"/>
    <property type="match status" value="2"/>
</dbReference>
<dbReference type="Proteomes" id="UP000318538">
    <property type="component" value="Chromosome"/>
</dbReference>
<name>A0A517N757_9BACT</name>
<dbReference type="InterPro" id="IPR051675">
    <property type="entry name" value="Endo/Exo/Phosphatase_dom_1"/>
</dbReference>
<dbReference type="PANTHER" id="PTHR21180:SF32">
    <property type="entry name" value="ENDONUCLEASE_EXONUCLEASE_PHOSPHATASE FAMILY DOMAIN-CONTAINING PROTEIN 1"/>
    <property type="match status" value="1"/>
</dbReference>
<organism evidence="2 3">
    <name type="scientific">Rubripirellula lacrimiformis</name>
    <dbReference type="NCBI Taxonomy" id="1930273"/>
    <lineage>
        <taxon>Bacteria</taxon>
        <taxon>Pseudomonadati</taxon>
        <taxon>Planctomycetota</taxon>
        <taxon>Planctomycetia</taxon>
        <taxon>Pirellulales</taxon>
        <taxon>Pirellulaceae</taxon>
        <taxon>Rubripirellula</taxon>
    </lineage>
</organism>
<gene>
    <name evidence="2" type="primary">comEA</name>
    <name evidence="2" type="ORF">K227x_13190</name>
</gene>
<reference evidence="2 3" key="1">
    <citation type="submission" date="2019-02" db="EMBL/GenBank/DDBJ databases">
        <title>Deep-cultivation of Planctomycetes and their phenomic and genomic characterization uncovers novel biology.</title>
        <authorList>
            <person name="Wiegand S."/>
            <person name="Jogler M."/>
            <person name="Boedeker C."/>
            <person name="Pinto D."/>
            <person name="Vollmers J."/>
            <person name="Rivas-Marin E."/>
            <person name="Kohn T."/>
            <person name="Peeters S.H."/>
            <person name="Heuer A."/>
            <person name="Rast P."/>
            <person name="Oberbeckmann S."/>
            <person name="Bunk B."/>
            <person name="Jeske O."/>
            <person name="Meyerdierks A."/>
            <person name="Storesund J.E."/>
            <person name="Kallscheuer N."/>
            <person name="Luecker S."/>
            <person name="Lage O.M."/>
            <person name="Pohl T."/>
            <person name="Merkel B.J."/>
            <person name="Hornburger P."/>
            <person name="Mueller R.-W."/>
            <person name="Bruemmer F."/>
            <person name="Labrenz M."/>
            <person name="Spormann A.M."/>
            <person name="Op den Camp H."/>
            <person name="Overmann J."/>
            <person name="Amann R."/>
            <person name="Jetten M.S.M."/>
            <person name="Mascher T."/>
            <person name="Medema M.H."/>
            <person name="Devos D.P."/>
            <person name="Kaster A.-K."/>
            <person name="Ovreas L."/>
            <person name="Rohde M."/>
            <person name="Galperin M.Y."/>
            <person name="Jogler C."/>
        </authorList>
    </citation>
    <scope>NUCLEOTIDE SEQUENCE [LARGE SCALE GENOMIC DNA]</scope>
    <source>
        <strain evidence="2 3">K22_7</strain>
    </source>
</reference>
<keyword evidence="3" id="KW-1185">Reference proteome</keyword>
<sequence length="128" mass="13940">MTERQECVESPFARTRVQRTIAGTVAFSLLIAAAIGTRSPAPQFPPIDRIGMEVDLNRAAARELSLIPGVGPVLAERIIRDRSLRGDFQSIDDLARVHGIGPKTLETLRQNSFIRPPPAAPRIATSSE</sequence>
<accession>A0A517N757</accession>
<dbReference type="RefSeq" id="WP_145168728.1">
    <property type="nucleotide sequence ID" value="NZ_CP036525.1"/>
</dbReference>
<dbReference type="PANTHER" id="PTHR21180">
    <property type="entry name" value="ENDONUCLEASE/EXONUCLEASE/PHOSPHATASE FAMILY DOMAIN-CONTAINING PROTEIN 1"/>
    <property type="match status" value="1"/>
</dbReference>
<evidence type="ECO:0000259" key="1">
    <source>
        <dbReference type="SMART" id="SM00278"/>
    </source>
</evidence>
<evidence type="ECO:0000313" key="3">
    <source>
        <dbReference type="Proteomes" id="UP000318538"/>
    </source>
</evidence>
<evidence type="ECO:0000313" key="2">
    <source>
        <dbReference type="EMBL" id="QDT02940.1"/>
    </source>
</evidence>
<dbReference type="InterPro" id="IPR010994">
    <property type="entry name" value="RuvA_2-like"/>
</dbReference>
<dbReference type="GO" id="GO:0015628">
    <property type="term" value="P:protein secretion by the type II secretion system"/>
    <property type="evidence" value="ECO:0007669"/>
    <property type="project" value="TreeGrafter"/>
</dbReference>
<dbReference type="SUPFAM" id="SSF47781">
    <property type="entry name" value="RuvA domain 2-like"/>
    <property type="match status" value="1"/>
</dbReference>
<dbReference type="KEGG" id="rlc:K227x_13190"/>
<dbReference type="GO" id="GO:0006281">
    <property type="term" value="P:DNA repair"/>
    <property type="evidence" value="ECO:0007669"/>
    <property type="project" value="InterPro"/>
</dbReference>
<dbReference type="Gene3D" id="1.10.150.320">
    <property type="entry name" value="Photosystem II 12 kDa extrinsic protein"/>
    <property type="match status" value="1"/>
</dbReference>
<protein>
    <submittedName>
        <fullName evidence="2">ComE operon protein 1</fullName>
    </submittedName>
</protein>
<proteinExistence type="predicted"/>
<dbReference type="InterPro" id="IPR003583">
    <property type="entry name" value="Hlx-hairpin-Hlx_DNA-bd_motif"/>
</dbReference>
<dbReference type="GO" id="GO:0003677">
    <property type="term" value="F:DNA binding"/>
    <property type="evidence" value="ECO:0007669"/>
    <property type="project" value="InterPro"/>
</dbReference>
<dbReference type="GO" id="GO:0015627">
    <property type="term" value="C:type II protein secretion system complex"/>
    <property type="evidence" value="ECO:0007669"/>
    <property type="project" value="TreeGrafter"/>
</dbReference>
<feature type="domain" description="Helix-hairpin-helix DNA-binding motif class 1" evidence="1">
    <location>
        <begin position="62"/>
        <end position="81"/>
    </location>
</feature>
<dbReference type="OrthoDB" id="9790239at2"/>
<dbReference type="AlphaFoldDB" id="A0A517N757"/>
<dbReference type="EMBL" id="CP036525">
    <property type="protein sequence ID" value="QDT02940.1"/>
    <property type="molecule type" value="Genomic_DNA"/>
</dbReference>
<feature type="domain" description="Helix-hairpin-helix DNA-binding motif class 1" evidence="1">
    <location>
        <begin position="92"/>
        <end position="111"/>
    </location>
</feature>
<dbReference type="Pfam" id="PF12836">
    <property type="entry name" value="HHH_3"/>
    <property type="match status" value="1"/>
</dbReference>